<organism evidence="2 3">
    <name type="scientific">Roseibacillus persicicus</name>
    <dbReference type="NCBI Taxonomy" id="454148"/>
    <lineage>
        <taxon>Bacteria</taxon>
        <taxon>Pseudomonadati</taxon>
        <taxon>Verrucomicrobiota</taxon>
        <taxon>Verrucomicrobiia</taxon>
        <taxon>Verrucomicrobiales</taxon>
        <taxon>Verrucomicrobiaceae</taxon>
        <taxon>Roseibacillus</taxon>
    </lineage>
</organism>
<dbReference type="InterPro" id="IPR019563">
    <property type="entry name" value="GH97_catalytic"/>
</dbReference>
<dbReference type="InterPro" id="IPR013785">
    <property type="entry name" value="Aldolase_TIM"/>
</dbReference>
<evidence type="ECO:0000313" key="3">
    <source>
        <dbReference type="Proteomes" id="UP000644507"/>
    </source>
</evidence>
<dbReference type="SMART" id="SM00458">
    <property type="entry name" value="RICIN"/>
    <property type="match status" value="1"/>
</dbReference>
<dbReference type="Pfam" id="PF14509">
    <property type="entry name" value="GH97_C"/>
    <property type="match status" value="1"/>
</dbReference>
<keyword evidence="3" id="KW-1185">Reference proteome</keyword>
<reference evidence="2" key="2">
    <citation type="submission" date="2020-09" db="EMBL/GenBank/DDBJ databases">
        <authorList>
            <person name="Sun Q."/>
            <person name="Kim S."/>
        </authorList>
    </citation>
    <scope>NUCLEOTIDE SEQUENCE</scope>
    <source>
        <strain evidence="2">KCTC 12988</strain>
    </source>
</reference>
<dbReference type="GO" id="GO:0030246">
    <property type="term" value="F:carbohydrate binding"/>
    <property type="evidence" value="ECO:0007669"/>
    <property type="project" value="InterPro"/>
</dbReference>
<dbReference type="InterPro" id="IPR029486">
    <property type="entry name" value="GH97_N"/>
</dbReference>
<feature type="domain" description="Ricin B lectin" evidence="1">
    <location>
        <begin position="687"/>
        <end position="813"/>
    </location>
</feature>
<evidence type="ECO:0000313" key="2">
    <source>
        <dbReference type="EMBL" id="GHC61022.1"/>
    </source>
</evidence>
<dbReference type="Pfam" id="PF14508">
    <property type="entry name" value="GH97_N"/>
    <property type="match status" value="1"/>
</dbReference>
<gene>
    <name evidence="2" type="primary">susB</name>
    <name evidence="2" type="ORF">GCM10007100_30360</name>
</gene>
<dbReference type="RefSeq" id="WP_189571679.1">
    <property type="nucleotide sequence ID" value="NZ_BMXI01000014.1"/>
</dbReference>
<dbReference type="InterPro" id="IPR035992">
    <property type="entry name" value="Ricin_B-like_lectins"/>
</dbReference>
<name>A0A918TTW8_9BACT</name>
<accession>A0A918TTW8</accession>
<proteinExistence type="predicted"/>
<dbReference type="Pfam" id="PF10566">
    <property type="entry name" value="Glyco_hydro_97"/>
    <property type="match status" value="1"/>
</dbReference>
<dbReference type="InterPro" id="IPR014718">
    <property type="entry name" value="GH-type_carb-bd"/>
</dbReference>
<dbReference type="SUPFAM" id="SSF50370">
    <property type="entry name" value="Ricin B-like lectins"/>
    <property type="match status" value="1"/>
</dbReference>
<sequence length="817" mass="92250">MKPLIFFLLLITPLLAQKEMLQSPDGSLKVTINSNSKELKYEVRKGNEVLISPSRLGFILKDLPALDGPFEILEAKPSTIDETWQPVWGQHSSIRNHANELALFLRETEHPYRRLNLTFRAYNDGVAFRYEFPKQPDLNEFEITDELTAFNFTANHQTWWVEALPDTYERDYNETNLTDCAERGASTPVTMLTTAGTYLSLHEANLTDWAGMKLKQSDGGKEFSLKADLVPWFESDVKVKAKTPHFSPWRTIQIGNRPGDLIESSLILNLNEPCAIEDPSWIEPAKFMGIWWGCITGTWNWELAANPDKHGATTERALRYIDACVRNNIPCLLIEGWNEGWEGDIPGWGDMNMMKCYPDFDIQKVTDYGREKGVTLVGHHETGGNLTNYEKQLPAAFEYYNKYGINRIKTGYVSGDIPLYTPGLTDAGREHHHGQFSVRHHQKVIEMAAEHKIMISAHEPIKATGISRTWPNFVAREGARGGEFNHFIGNPPSQTCTLPFTRLLGGPMDYTPALFDGAYHPEHRFGTRAQQLGLMVVIYSPLVMAADFYQAYDNEPATQFIRNIPVGKWDETRILASEIGDYVITARRKDENWFLGGINNEDARQLKVSLDFLTAGKNYHAIIYQDAPDSDYRANPYSIAISEELVTSDGNLDLNLAAGGGVAIEFYPEGTAFTRPSGEPGKITEGQPYKLRAKHSGRLLTTRGTDVQQYADLSNREQSWTFHKLESGHYRLTSGTRALAIISDDNPAVNMQEIDATNLHQQWIPKHIVGTWFHLENAANGKLLDVAEINYSDGAGIHTWEHAHSPNQVWSLEFLKK</sequence>
<dbReference type="PANTHER" id="PTHR35803">
    <property type="entry name" value="GLUCAN 1,4-ALPHA-GLUCOSIDASE SUSB-RELATED"/>
    <property type="match status" value="1"/>
</dbReference>
<dbReference type="Pfam" id="PF00652">
    <property type="entry name" value="Ricin_B_lectin"/>
    <property type="match status" value="1"/>
</dbReference>
<dbReference type="Gene3D" id="2.80.10.50">
    <property type="match status" value="1"/>
</dbReference>
<dbReference type="PROSITE" id="PS50231">
    <property type="entry name" value="RICIN_B_LECTIN"/>
    <property type="match status" value="1"/>
</dbReference>
<comment type="caution">
    <text evidence="2">The sequence shown here is derived from an EMBL/GenBank/DDBJ whole genome shotgun (WGS) entry which is preliminary data.</text>
</comment>
<dbReference type="InterPro" id="IPR029483">
    <property type="entry name" value="GH97_C"/>
</dbReference>
<dbReference type="Proteomes" id="UP000644507">
    <property type="component" value="Unassembled WGS sequence"/>
</dbReference>
<dbReference type="AlphaFoldDB" id="A0A918TTW8"/>
<dbReference type="CDD" id="cd00161">
    <property type="entry name" value="beta-trefoil_Ricin-like"/>
    <property type="match status" value="1"/>
</dbReference>
<dbReference type="PANTHER" id="PTHR35803:SF1">
    <property type="entry name" value="GLUCAN 1,4-ALPHA-GLUCOSIDASE SUSB"/>
    <property type="match status" value="1"/>
</dbReference>
<reference evidence="2" key="1">
    <citation type="journal article" date="2014" name="Int. J. Syst. Evol. Microbiol.">
        <title>Complete genome sequence of Corynebacterium casei LMG S-19264T (=DSM 44701T), isolated from a smear-ripened cheese.</title>
        <authorList>
            <consortium name="US DOE Joint Genome Institute (JGI-PGF)"/>
            <person name="Walter F."/>
            <person name="Albersmeier A."/>
            <person name="Kalinowski J."/>
            <person name="Ruckert C."/>
        </authorList>
    </citation>
    <scope>NUCLEOTIDE SEQUENCE</scope>
    <source>
        <strain evidence="2">KCTC 12988</strain>
    </source>
</reference>
<dbReference type="EMBL" id="BMXI01000014">
    <property type="protein sequence ID" value="GHC61022.1"/>
    <property type="molecule type" value="Genomic_DNA"/>
</dbReference>
<dbReference type="InterPro" id="IPR000772">
    <property type="entry name" value="Ricin_B_lectin"/>
</dbReference>
<evidence type="ECO:0000259" key="1">
    <source>
        <dbReference type="SMART" id="SM00458"/>
    </source>
</evidence>
<protein>
    <submittedName>
        <fullName evidence="2">Alpha-glucosidase</fullName>
    </submittedName>
</protein>
<dbReference type="Gene3D" id="2.70.98.10">
    <property type="match status" value="1"/>
</dbReference>
<dbReference type="Gene3D" id="3.20.20.70">
    <property type="entry name" value="Aldolase class I"/>
    <property type="match status" value="1"/>
</dbReference>
<dbReference type="InterPro" id="IPR052720">
    <property type="entry name" value="Glycosyl_hydrolase_97"/>
</dbReference>